<keyword evidence="1" id="KW-0472">Membrane</keyword>
<feature type="transmembrane region" description="Helical" evidence="1">
    <location>
        <begin position="6"/>
        <end position="30"/>
    </location>
</feature>
<feature type="transmembrane region" description="Helical" evidence="1">
    <location>
        <begin position="62"/>
        <end position="80"/>
    </location>
</feature>
<dbReference type="STRING" id="395963.Bind_0290"/>
<proteinExistence type="predicted"/>
<keyword evidence="3" id="KW-1185">Reference proteome</keyword>
<dbReference type="EMBL" id="CP001016">
    <property type="protein sequence ID" value="ACB93944.1"/>
    <property type="molecule type" value="Genomic_DNA"/>
</dbReference>
<dbReference type="AlphaFoldDB" id="B2ID87"/>
<reference evidence="2 3" key="2">
    <citation type="journal article" date="2010" name="J. Bacteriol.">
        <title>Complete genome sequence of Beijerinckia indica subsp. indica.</title>
        <authorList>
            <person name="Tamas I."/>
            <person name="Dedysh S.N."/>
            <person name="Liesack W."/>
            <person name="Stott M.B."/>
            <person name="Alam M."/>
            <person name="Murrell J.C."/>
            <person name="Dunfield P.F."/>
        </authorList>
    </citation>
    <scope>NUCLEOTIDE SEQUENCE [LARGE SCALE GENOMIC DNA]</scope>
    <source>
        <strain evidence="3">ATCC 9039 / DSM 1715 / NCIMB 8712</strain>
    </source>
</reference>
<organism evidence="2 3">
    <name type="scientific">Beijerinckia indica subsp. indica (strain ATCC 9039 / DSM 1715 / NCIMB 8712)</name>
    <dbReference type="NCBI Taxonomy" id="395963"/>
    <lineage>
        <taxon>Bacteria</taxon>
        <taxon>Pseudomonadati</taxon>
        <taxon>Pseudomonadota</taxon>
        <taxon>Alphaproteobacteria</taxon>
        <taxon>Hyphomicrobiales</taxon>
        <taxon>Beijerinckiaceae</taxon>
        <taxon>Beijerinckia</taxon>
    </lineage>
</organism>
<keyword evidence="1" id="KW-1133">Transmembrane helix</keyword>
<reference evidence="3" key="1">
    <citation type="submission" date="2008-03" db="EMBL/GenBank/DDBJ databases">
        <title>Complete sequence of chromosome of Beijerinckia indica subsp. indica ATCC 9039.</title>
        <authorList>
            <consortium name="US DOE Joint Genome Institute"/>
            <person name="Copeland A."/>
            <person name="Lucas S."/>
            <person name="Lapidus A."/>
            <person name="Glavina del Rio T."/>
            <person name="Dalin E."/>
            <person name="Tice H."/>
            <person name="Bruce D."/>
            <person name="Goodwin L."/>
            <person name="Pitluck S."/>
            <person name="LaButti K."/>
            <person name="Schmutz J."/>
            <person name="Larimer F."/>
            <person name="Land M."/>
            <person name="Hauser L."/>
            <person name="Kyrpides N."/>
            <person name="Mikhailova N."/>
            <person name="Dunfield P.F."/>
            <person name="Dedysh S.N."/>
            <person name="Liesack W."/>
            <person name="Saw J.H."/>
            <person name="Alam M."/>
            <person name="Chen Y."/>
            <person name="Murrell J.C."/>
            <person name="Richardson P."/>
        </authorList>
    </citation>
    <scope>NUCLEOTIDE SEQUENCE [LARGE SCALE GENOMIC DNA]</scope>
    <source>
        <strain evidence="3">ATCC 9039 / DSM 1715 / NCIMB 8712</strain>
    </source>
</reference>
<evidence type="ECO:0000256" key="1">
    <source>
        <dbReference type="SAM" id="Phobius"/>
    </source>
</evidence>
<evidence type="ECO:0000313" key="3">
    <source>
        <dbReference type="Proteomes" id="UP000001695"/>
    </source>
</evidence>
<keyword evidence="1" id="KW-0812">Transmembrane</keyword>
<dbReference type="KEGG" id="bid:Bind_0290"/>
<protein>
    <recommendedName>
        <fullName evidence="4">Transmembrane protein</fullName>
    </recommendedName>
</protein>
<accession>B2ID87</accession>
<sequence>MAGTVSMVVAAGVLFVIFWLALAIPTALFAHRAGDRVWIAFAVWCPFWMAPLLYLFPARTGFLVWFFWAPGAVYLWLLALRK</sequence>
<dbReference type="HOGENOM" id="CLU_2551476_0_0_5"/>
<dbReference type="RefSeq" id="WP_012383302.1">
    <property type="nucleotide sequence ID" value="NC_010581.1"/>
</dbReference>
<evidence type="ECO:0000313" key="2">
    <source>
        <dbReference type="EMBL" id="ACB93944.1"/>
    </source>
</evidence>
<dbReference type="Proteomes" id="UP000001695">
    <property type="component" value="Chromosome"/>
</dbReference>
<feature type="transmembrane region" description="Helical" evidence="1">
    <location>
        <begin position="37"/>
        <end position="56"/>
    </location>
</feature>
<gene>
    <name evidence="2" type="ordered locus">Bind_0290</name>
</gene>
<name>B2ID87_BEII9</name>
<evidence type="ECO:0008006" key="4">
    <source>
        <dbReference type="Google" id="ProtNLM"/>
    </source>
</evidence>